<keyword evidence="7" id="KW-1185">Reference proteome</keyword>
<feature type="region of interest" description="Disordered" evidence="5">
    <location>
        <begin position="284"/>
        <end position="318"/>
    </location>
</feature>
<evidence type="ECO:0000313" key="6">
    <source>
        <dbReference type="EMBL" id="KAG8546249.1"/>
    </source>
</evidence>
<dbReference type="EMBL" id="WNYA01001171">
    <property type="protein sequence ID" value="KAG8546249.1"/>
    <property type="molecule type" value="Genomic_DNA"/>
</dbReference>
<keyword evidence="3" id="KW-0433">Leucine-rich repeat</keyword>
<feature type="compositionally biased region" description="Basic and acidic residues" evidence="5">
    <location>
        <begin position="305"/>
        <end position="318"/>
    </location>
</feature>
<comment type="subcellular location">
    <subcellularLocation>
        <location evidence="1">Cytoplasm</location>
    </subcellularLocation>
</comment>
<dbReference type="Proteomes" id="UP000824782">
    <property type="component" value="Unassembled WGS sequence"/>
</dbReference>
<protein>
    <submittedName>
        <fullName evidence="6">Uncharacterized protein</fullName>
    </submittedName>
</protein>
<dbReference type="AlphaFoldDB" id="A0AAV6Z9N4"/>
<evidence type="ECO:0000313" key="7">
    <source>
        <dbReference type="Proteomes" id="UP000824782"/>
    </source>
</evidence>
<evidence type="ECO:0000256" key="5">
    <source>
        <dbReference type="SAM" id="MobiDB-lite"/>
    </source>
</evidence>
<dbReference type="PANTHER" id="PTHR22710:SF2">
    <property type="entry name" value="X-RAY RADIATION RESISTANCE-ASSOCIATED PROTEIN 1"/>
    <property type="match status" value="1"/>
</dbReference>
<feature type="region of interest" description="Disordered" evidence="5">
    <location>
        <begin position="99"/>
        <end position="130"/>
    </location>
</feature>
<keyword evidence="4" id="KW-0677">Repeat</keyword>
<sequence>MEESIRILSSHFVTKVTTHVPKIPKQPLMLESLLQPYLRLPHAESDVTETMMSSSPLPPIRTSSERDMDTPPGRSLELEQDMSFSCDPEVESVFITQVDNIGDSSPEPPHIPSPAPEEQDTDKTQPTQIPEKFRGYEELYNVKTDPTFIEPVGIQNNVRALEHALKHMLVYRDYKPRLHSVQKPYVPRESKLVELSSPPRKSKMDLLAEVLGEMKERRHLVEVPLDSALKEGGTSKKHKEAKLLLKELQKKYQLFHQEAAQRASEVEAGLRDTARQLLLAQRNGADVHRRAANGRTTHTAQDSTEPIRNESNKQHLQY</sequence>
<evidence type="ECO:0000256" key="4">
    <source>
        <dbReference type="ARBA" id="ARBA00022737"/>
    </source>
</evidence>
<reference evidence="6" key="1">
    <citation type="thesis" date="2020" institute="ProQuest LLC" country="789 East Eisenhower Parkway, Ann Arbor, MI, USA">
        <title>Comparative Genomics and Chromosome Evolution.</title>
        <authorList>
            <person name="Mudd A.B."/>
        </authorList>
    </citation>
    <scope>NUCLEOTIDE SEQUENCE</scope>
    <source>
        <strain evidence="6">237g6f4</strain>
        <tissue evidence="6">Blood</tissue>
    </source>
</reference>
<organism evidence="6 7">
    <name type="scientific">Engystomops pustulosus</name>
    <name type="common">Tungara frog</name>
    <name type="synonym">Physalaemus pustulosus</name>
    <dbReference type="NCBI Taxonomy" id="76066"/>
    <lineage>
        <taxon>Eukaryota</taxon>
        <taxon>Metazoa</taxon>
        <taxon>Chordata</taxon>
        <taxon>Craniata</taxon>
        <taxon>Vertebrata</taxon>
        <taxon>Euteleostomi</taxon>
        <taxon>Amphibia</taxon>
        <taxon>Batrachia</taxon>
        <taxon>Anura</taxon>
        <taxon>Neobatrachia</taxon>
        <taxon>Hyloidea</taxon>
        <taxon>Leptodactylidae</taxon>
        <taxon>Leiuperinae</taxon>
        <taxon>Engystomops</taxon>
    </lineage>
</organism>
<dbReference type="PANTHER" id="PTHR22710">
    <property type="entry name" value="X-RAY RADIATION RESISTANCE ASSOCIATED PROTEIN 1 XRRA1"/>
    <property type="match status" value="1"/>
</dbReference>
<keyword evidence="2" id="KW-0963">Cytoplasm</keyword>
<comment type="caution">
    <text evidence="6">The sequence shown here is derived from an EMBL/GenBank/DDBJ whole genome shotgun (WGS) entry which is preliminary data.</text>
</comment>
<feature type="compositionally biased region" description="Pro residues" evidence="5">
    <location>
        <begin position="106"/>
        <end position="115"/>
    </location>
</feature>
<dbReference type="GO" id="GO:0005737">
    <property type="term" value="C:cytoplasm"/>
    <property type="evidence" value="ECO:0007669"/>
    <property type="project" value="UniProtKB-SubCell"/>
</dbReference>
<gene>
    <name evidence="6" type="ORF">GDO81_019398</name>
</gene>
<name>A0AAV6Z9N4_ENGPU</name>
<feature type="region of interest" description="Disordered" evidence="5">
    <location>
        <begin position="46"/>
        <end position="72"/>
    </location>
</feature>
<evidence type="ECO:0000256" key="3">
    <source>
        <dbReference type="ARBA" id="ARBA00022614"/>
    </source>
</evidence>
<proteinExistence type="predicted"/>
<accession>A0AAV6Z9N4</accession>
<evidence type="ECO:0000256" key="1">
    <source>
        <dbReference type="ARBA" id="ARBA00004496"/>
    </source>
</evidence>
<feature type="compositionally biased region" description="Polar residues" evidence="5">
    <location>
        <begin position="294"/>
        <end position="304"/>
    </location>
</feature>
<evidence type="ECO:0000256" key="2">
    <source>
        <dbReference type="ARBA" id="ARBA00022490"/>
    </source>
</evidence>
<dbReference type="GO" id="GO:0005634">
    <property type="term" value="C:nucleus"/>
    <property type="evidence" value="ECO:0007669"/>
    <property type="project" value="TreeGrafter"/>
</dbReference>